<keyword evidence="4 5" id="KW-0472">Membrane</keyword>
<dbReference type="PANTHER" id="PTHR35529">
    <property type="entry name" value="MANGANESE EFFLUX PUMP MNTP-RELATED"/>
    <property type="match status" value="1"/>
</dbReference>
<keyword evidence="7" id="KW-1185">Reference proteome</keyword>
<dbReference type="HOGENOM" id="CLU_094526_0_0_9"/>
<evidence type="ECO:0000256" key="5">
    <source>
        <dbReference type="SAM" id="Phobius"/>
    </source>
</evidence>
<protein>
    <submittedName>
        <fullName evidence="6">Predicted membrane protein</fullName>
    </submittedName>
</protein>
<sequence length="217" mass="23081">MELLSYLLFALALNLDSFGAGLAYGTRQIRVPPPSLIIISLISVAAVTVSMLGGQILAACIPARLAHRLGGFMLLLIGLWVLCENCRARRRPNGEPGQKNKAARMLEIRIRPLGLVIQVLREPVKADLDSSGIISPPEALVLGAALAMDAFGAGFAVSMMGYSPAITATVVGLGHFLLTYLGILAGRTVITSRVGRQVTLLPGFLLISLGLLKLWQK</sequence>
<feature type="transmembrane region" description="Helical" evidence="5">
    <location>
        <begin position="198"/>
        <end position="215"/>
    </location>
</feature>
<evidence type="ECO:0000256" key="3">
    <source>
        <dbReference type="ARBA" id="ARBA00022989"/>
    </source>
</evidence>
<dbReference type="Proteomes" id="UP000006556">
    <property type="component" value="Chromosome"/>
</dbReference>
<dbReference type="AlphaFoldDB" id="A5D0T7"/>
<dbReference type="InterPro" id="IPR014205">
    <property type="entry name" value="Spore_YtaF"/>
</dbReference>
<evidence type="ECO:0000313" key="7">
    <source>
        <dbReference type="Proteomes" id="UP000006556"/>
    </source>
</evidence>
<dbReference type="NCBIfam" id="TIGR02840">
    <property type="entry name" value="spore_YtaF"/>
    <property type="match status" value="1"/>
</dbReference>
<dbReference type="Pfam" id="PF02659">
    <property type="entry name" value="Mntp"/>
    <property type="match status" value="2"/>
</dbReference>
<evidence type="ECO:0000256" key="2">
    <source>
        <dbReference type="ARBA" id="ARBA00022692"/>
    </source>
</evidence>
<dbReference type="InterPro" id="IPR003810">
    <property type="entry name" value="Mntp/YtaF"/>
</dbReference>
<evidence type="ECO:0000256" key="4">
    <source>
        <dbReference type="ARBA" id="ARBA00023136"/>
    </source>
</evidence>
<evidence type="ECO:0000313" key="6">
    <source>
        <dbReference type="EMBL" id="BAF60159.1"/>
    </source>
</evidence>
<evidence type="ECO:0000256" key="1">
    <source>
        <dbReference type="ARBA" id="ARBA00022475"/>
    </source>
</evidence>
<feature type="transmembrane region" description="Helical" evidence="5">
    <location>
        <begin position="36"/>
        <end position="59"/>
    </location>
</feature>
<gene>
    <name evidence="6" type="ordered locus">PTH_1978</name>
</gene>
<dbReference type="STRING" id="370438.PTH_1978"/>
<organism evidence="6 7">
    <name type="scientific">Pelotomaculum thermopropionicum (strain DSM 13744 / JCM 10971 / SI)</name>
    <dbReference type="NCBI Taxonomy" id="370438"/>
    <lineage>
        <taxon>Bacteria</taxon>
        <taxon>Bacillati</taxon>
        <taxon>Bacillota</taxon>
        <taxon>Clostridia</taxon>
        <taxon>Eubacteriales</taxon>
        <taxon>Desulfotomaculaceae</taxon>
        <taxon>Pelotomaculum</taxon>
    </lineage>
</organism>
<keyword evidence="3 5" id="KW-1133">Transmembrane helix</keyword>
<name>A5D0T7_PELTS</name>
<proteinExistence type="predicted"/>
<accession>A5D0T7</accession>
<reference evidence="7" key="1">
    <citation type="journal article" date="2008" name="Genome Res.">
        <title>The genome of Pelotomaculum thermopropionicum reveals niche-associated evolution in anaerobic microbiota.</title>
        <authorList>
            <person name="Kosaka T."/>
            <person name="Kato S."/>
            <person name="Shimoyama T."/>
            <person name="Ishii S."/>
            <person name="Abe T."/>
            <person name="Watanabe K."/>
        </authorList>
    </citation>
    <scope>NUCLEOTIDE SEQUENCE [LARGE SCALE GENOMIC DNA]</scope>
    <source>
        <strain evidence="7">DSM 13744 / JCM 10971 / SI</strain>
    </source>
</reference>
<dbReference type="eggNOG" id="COG1971">
    <property type="taxonomic scope" value="Bacteria"/>
</dbReference>
<feature type="transmembrane region" description="Helical" evidence="5">
    <location>
        <begin position="65"/>
        <end position="83"/>
    </location>
</feature>
<dbReference type="PANTHER" id="PTHR35529:SF2">
    <property type="entry name" value="SPORULATION PROTEIN YTAF-RELATED"/>
    <property type="match status" value="1"/>
</dbReference>
<keyword evidence="1" id="KW-1003">Cell membrane</keyword>
<dbReference type="KEGG" id="pth:PTH_1978"/>
<feature type="transmembrane region" description="Helical" evidence="5">
    <location>
        <begin position="6"/>
        <end position="24"/>
    </location>
</feature>
<feature type="transmembrane region" description="Helical" evidence="5">
    <location>
        <begin position="165"/>
        <end position="186"/>
    </location>
</feature>
<keyword evidence="2 5" id="KW-0812">Transmembrane</keyword>
<dbReference type="EMBL" id="AP009389">
    <property type="protein sequence ID" value="BAF60159.1"/>
    <property type="molecule type" value="Genomic_DNA"/>
</dbReference>
<feature type="transmembrane region" description="Helical" evidence="5">
    <location>
        <begin position="139"/>
        <end position="159"/>
    </location>
</feature>